<dbReference type="InterPro" id="IPR022474">
    <property type="entry name" value="Thiopur_S-MeTfrase_Se/Te_detox"/>
</dbReference>
<comment type="catalytic activity">
    <reaction evidence="1 9">
        <text>S-adenosyl-L-methionine + a thiopurine = S-adenosyl-L-homocysteine + a thiopurine S-methylether.</text>
        <dbReference type="EC" id="2.1.1.67"/>
    </reaction>
</comment>
<evidence type="ECO:0000313" key="11">
    <source>
        <dbReference type="Proteomes" id="UP001161389"/>
    </source>
</evidence>
<gene>
    <name evidence="9 10" type="primary">tpm</name>
    <name evidence="10" type="ORF">GCM10007876_08960</name>
</gene>
<dbReference type="PANTHER" id="PTHR10259">
    <property type="entry name" value="THIOPURINE S-METHYLTRANSFERASE"/>
    <property type="match status" value="1"/>
</dbReference>
<dbReference type="InterPro" id="IPR025835">
    <property type="entry name" value="Thiopurine_S-MeTrfase"/>
</dbReference>
<evidence type="ECO:0000256" key="4">
    <source>
        <dbReference type="ARBA" id="ARBA00011905"/>
    </source>
</evidence>
<feature type="binding site" evidence="9">
    <location>
        <position position="123"/>
    </location>
    <ligand>
        <name>S-adenosyl-L-methionine</name>
        <dbReference type="ChEBI" id="CHEBI:59789"/>
    </ligand>
</feature>
<dbReference type="InterPro" id="IPR008854">
    <property type="entry name" value="TPMT"/>
</dbReference>
<keyword evidence="7 9" id="KW-0808">Transferase</keyword>
<dbReference type="EMBL" id="BSNM01000003">
    <property type="protein sequence ID" value="GLQ30418.1"/>
    <property type="molecule type" value="Genomic_DNA"/>
</dbReference>
<dbReference type="AlphaFoldDB" id="A0AA37W6P9"/>
<dbReference type="RefSeq" id="WP_284379260.1">
    <property type="nucleotide sequence ID" value="NZ_BSNM01000003.1"/>
</dbReference>
<keyword evidence="6 9" id="KW-0489">Methyltransferase</keyword>
<dbReference type="PROSITE" id="PS51585">
    <property type="entry name" value="SAM_MT_TPMT"/>
    <property type="match status" value="1"/>
</dbReference>
<evidence type="ECO:0000256" key="2">
    <source>
        <dbReference type="ARBA" id="ARBA00004496"/>
    </source>
</evidence>
<feature type="binding site" evidence="9">
    <location>
        <position position="45"/>
    </location>
    <ligand>
        <name>S-adenosyl-L-methionine</name>
        <dbReference type="ChEBI" id="CHEBI:59789"/>
    </ligand>
</feature>
<reference evidence="10" key="1">
    <citation type="journal article" date="2014" name="Int. J. Syst. Evol. Microbiol.">
        <title>Complete genome sequence of Corynebacterium casei LMG S-19264T (=DSM 44701T), isolated from a smear-ripened cheese.</title>
        <authorList>
            <consortium name="US DOE Joint Genome Institute (JGI-PGF)"/>
            <person name="Walter F."/>
            <person name="Albersmeier A."/>
            <person name="Kalinowski J."/>
            <person name="Ruckert C."/>
        </authorList>
    </citation>
    <scope>NUCLEOTIDE SEQUENCE</scope>
    <source>
        <strain evidence="10">NBRC 110071</strain>
    </source>
</reference>
<evidence type="ECO:0000313" key="10">
    <source>
        <dbReference type="EMBL" id="GLQ30418.1"/>
    </source>
</evidence>
<evidence type="ECO:0000256" key="8">
    <source>
        <dbReference type="ARBA" id="ARBA00022691"/>
    </source>
</evidence>
<dbReference type="HAMAP" id="MF_00812">
    <property type="entry name" value="Thiopur_methtran"/>
    <property type="match status" value="1"/>
</dbReference>
<dbReference type="NCBIfam" id="NF009732">
    <property type="entry name" value="PRK13255.1"/>
    <property type="match status" value="1"/>
</dbReference>
<name>A0AA37W6P9_9GAMM</name>
<protein>
    <recommendedName>
        <fullName evidence="4 9">Thiopurine S-methyltransferase</fullName>
        <ecNumber evidence="4 9">2.1.1.67</ecNumber>
    </recommendedName>
    <alternativeName>
        <fullName evidence="9">Thiopurine methyltransferase</fullName>
    </alternativeName>
</protein>
<comment type="subcellular location">
    <subcellularLocation>
        <location evidence="2 9">Cytoplasm</location>
    </subcellularLocation>
</comment>
<dbReference type="FunFam" id="3.40.50.150:FF:000101">
    <property type="entry name" value="Thiopurine S-methyltransferase"/>
    <property type="match status" value="1"/>
</dbReference>
<dbReference type="GO" id="GO:0008119">
    <property type="term" value="F:thiopurine S-methyltransferase activity"/>
    <property type="evidence" value="ECO:0007669"/>
    <property type="project" value="UniProtKB-UniRule"/>
</dbReference>
<dbReference type="EC" id="2.1.1.67" evidence="4 9"/>
<dbReference type="NCBIfam" id="TIGR03840">
    <property type="entry name" value="TMPT_Se_Te"/>
    <property type="match status" value="1"/>
</dbReference>
<keyword evidence="11" id="KW-1185">Reference proteome</keyword>
<sequence>MDAQFWHERWAMKEIGFHEGEVNSLLLHWFDSLSLTPGDRVFLPLCGKTRDIAWLLAQGYSVVGVELSEIAVKELFEELGVQPTITKVDQYLHYHSENLDVYVGDIFDMTPSIIGQVAGVYDRAALVALPLEMRKQYTKLLLSITACAPQLLVCYEYDQSIFDGPPFSISREEIRQHYADSLTITLLESREMEGCIRGQVDATERVWLLSSLSE</sequence>
<dbReference type="GO" id="GO:0010038">
    <property type="term" value="P:response to metal ion"/>
    <property type="evidence" value="ECO:0007669"/>
    <property type="project" value="InterPro"/>
</dbReference>
<comment type="similarity">
    <text evidence="3 9">Belongs to the class I-like SAM-binding methyltransferase superfamily. TPMT family.</text>
</comment>
<evidence type="ECO:0000256" key="3">
    <source>
        <dbReference type="ARBA" id="ARBA00008145"/>
    </source>
</evidence>
<dbReference type="Proteomes" id="UP001161389">
    <property type="component" value="Unassembled WGS sequence"/>
</dbReference>
<organism evidence="10 11">
    <name type="scientific">Litoribrevibacter albus</name>
    <dbReference type="NCBI Taxonomy" id="1473156"/>
    <lineage>
        <taxon>Bacteria</taxon>
        <taxon>Pseudomonadati</taxon>
        <taxon>Pseudomonadota</taxon>
        <taxon>Gammaproteobacteria</taxon>
        <taxon>Oceanospirillales</taxon>
        <taxon>Oceanospirillaceae</taxon>
        <taxon>Litoribrevibacter</taxon>
    </lineage>
</organism>
<dbReference type="Pfam" id="PF05724">
    <property type="entry name" value="TPMT"/>
    <property type="match status" value="1"/>
</dbReference>
<dbReference type="GO" id="GO:0005737">
    <property type="term" value="C:cytoplasm"/>
    <property type="evidence" value="ECO:0007669"/>
    <property type="project" value="UniProtKB-SubCell"/>
</dbReference>
<accession>A0AA37W6P9</accession>
<feature type="binding site" evidence="9">
    <location>
        <position position="10"/>
    </location>
    <ligand>
        <name>S-adenosyl-L-methionine</name>
        <dbReference type="ChEBI" id="CHEBI:59789"/>
    </ligand>
</feature>
<reference evidence="10" key="2">
    <citation type="submission" date="2023-01" db="EMBL/GenBank/DDBJ databases">
        <title>Draft genome sequence of Litoribrevibacter albus strain NBRC 110071.</title>
        <authorList>
            <person name="Sun Q."/>
            <person name="Mori K."/>
        </authorList>
    </citation>
    <scope>NUCLEOTIDE SEQUENCE</scope>
    <source>
        <strain evidence="10">NBRC 110071</strain>
    </source>
</reference>
<evidence type="ECO:0000256" key="7">
    <source>
        <dbReference type="ARBA" id="ARBA00022679"/>
    </source>
</evidence>
<feature type="binding site" evidence="9">
    <location>
        <position position="66"/>
    </location>
    <ligand>
        <name>S-adenosyl-L-methionine</name>
        <dbReference type="ChEBI" id="CHEBI:59789"/>
    </ligand>
</feature>
<dbReference type="GO" id="GO:0032259">
    <property type="term" value="P:methylation"/>
    <property type="evidence" value="ECO:0007669"/>
    <property type="project" value="UniProtKB-KW"/>
</dbReference>
<evidence type="ECO:0000256" key="6">
    <source>
        <dbReference type="ARBA" id="ARBA00022603"/>
    </source>
</evidence>
<keyword evidence="5 9" id="KW-0963">Cytoplasm</keyword>
<dbReference type="SUPFAM" id="SSF53335">
    <property type="entry name" value="S-adenosyl-L-methionine-dependent methyltransferases"/>
    <property type="match status" value="1"/>
</dbReference>
<dbReference type="PANTHER" id="PTHR10259:SF11">
    <property type="entry name" value="THIOPURINE S-METHYLTRANSFERASE"/>
    <property type="match status" value="1"/>
</dbReference>
<dbReference type="PIRSF" id="PIRSF023956">
    <property type="entry name" value="Thiopurine_S-methyltransferase"/>
    <property type="match status" value="1"/>
</dbReference>
<dbReference type="Gene3D" id="3.40.50.150">
    <property type="entry name" value="Vaccinia Virus protein VP39"/>
    <property type="match status" value="1"/>
</dbReference>
<dbReference type="InterPro" id="IPR029063">
    <property type="entry name" value="SAM-dependent_MTases_sf"/>
</dbReference>
<evidence type="ECO:0000256" key="9">
    <source>
        <dbReference type="HAMAP-Rule" id="MF_00812"/>
    </source>
</evidence>
<evidence type="ECO:0000256" key="5">
    <source>
        <dbReference type="ARBA" id="ARBA00022490"/>
    </source>
</evidence>
<keyword evidence="8 9" id="KW-0949">S-adenosyl-L-methionine</keyword>
<evidence type="ECO:0000256" key="1">
    <source>
        <dbReference type="ARBA" id="ARBA00000903"/>
    </source>
</evidence>
<comment type="caution">
    <text evidence="10">The sequence shown here is derived from an EMBL/GenBank/DDBJ whole genome shotgun (WGS) entry which is preliminary data.</text>
</comment>
<proteinExistence type="inferred from homology"/>